<dbReference type="GO" id="GO:0016538">
    <property type="term" value="F:cyclin-dependent protein serine/threonine kinase regulator activity"/>
    <property type="evidence" value="ECO:0007669"/>
    <property type="project" value="InterPro"/>
</dbReference>
<dbReference type="AlphaFoldDB" id="A0A0K2UTV2"/>
<dbReference type="PANTHER" id="PTHR10026">
    <property type="entry name" value="CYCLIN"/>
    <property type="match status" value="1"/>
</dbReference>
<feature type="compositionally biased region" description="Basic and acidic residues" evidence="3">
    <location>
        <begin position="368"/>
        <end position="381"/>
    </location>
</feature>
<dbReference type="InterPro" id="IPR043198">
    <property type="entry name" value="Cyclin/Ssn8"/>
</dbReference>
<dbReference type="SUPFAM" id="SSF47954">
    <property type="entry name" value="Cyclin-like"/>
    <property type="match status" value="2"/>
</dbReference>
<dbReference type="InterPro" id="IPR036915">
    <property type="entry name" value="Cyclin-like_sf"/>
</dbReference>
<feature type="compositionally biased region" description="Basic residues" evidence="3">
    <location>
        <begin position="420"/>
        <end position="429"/>
    </location>
</feature>
<dbReference type="Pfam" id="PF00134">
    <property type="entry name" value="Cyclin_N"/>
    <property type="match status" value="1"/>
</dbReference>
<feature type="domain" description="Cyclin-like" evidence="4">
    <location>
        <begin position="59"/>
        <end position="161"/>
    </location>
</feature>
<evidence type="ECO:0008006" key="7">
    <source>
        <dbReference type="Google" id="ProtNLM"/>
    </source>
</evidence>
<dbReference type="PIRSF" id="PIRSF036580">
    <property type="entry name" value="Cyclin_L"/>
    <property type="match status" value="1"/>
</dbReference>
<reference evidence="6" key="1">
    <citation type="submission" date="2014-05" db="EMBL/GenBank/DDBJ databases">
        <authorList>
            <person name="Chronopoulou M."/>
        </authorList>
    </citation>
    <scope>NUCLEOTIDE SEQUENCE</scope>
    <source>
        <tissue evidence="6">Whole organism</tissue>
    </source>
</reference>
<protein>
    <recommendedName>
        <fullName evidence="7">Cyclin-L1</fullName>
    </recommendedName>
</protein>
<dbReference type="GO" id="GO:0006357">
    <property type="term" value="P:regulation of transcription by RNA polymerase II"/>
    <property type="evidence" value="ECO:0007669"/>
    <property type="project" value="InterPro"/>
</dbReference>
<evidence type="ECO:0000259" key="5">
    <source>
        <dbReference type="SMART" id="SM01332"/>
    </source>
</evidence>
<feature type="compositionally biased region" description="Basic residues" evidence="3">
    <location>
        <begin position="382"/>
        <end position="394"/>
    </location>
</feature>
<feature type="domain" description="Cyclin-like" evidence="4">
    <location>
        <begin position="174"/>
        <end position="258"/>
    </location>
</feature>
<dbReference type="SMART" id="SM00385">
    <property type="entry name" value="CYCLIN"/>
    <property type="match status" value="2"/>
</dbReference>
<dbReference type="InterPro" id="IPR006671">
    <property type="entry name" value="Cyclin_N"/>
</dbReference>
<feature type="region of interest" description="Disordered" evidence="3">
    <location>
        <begin position="285"/>
        <end position="429"/>
    </location>
</feature>
<evidence type="ECO:0000256" key="1">
    <source>
        <dbReference type="ARBA" id="ARBA00023127"/>
    </source>
</evidence>
<evidence type="ECO:0000256" key="3">
    <source>
        <dbReference type="SAM" id="MobiDB-lite"/>
    </source>
</evidence>
<organism evidence="6">
    <name type="scientific">Lepeophtheirus salmonis</name>
    <name type="common">Salmon louse</name>
    <name type="synonym">Caligus salmonis</name>
    <dbReference type="NCBI Taxonomy" id="72036"/>
    <lineage>
        <taxon>Eukaryota</taxon>
        <taxon>Metazoa</taxon>
        <taxon>Ecdysozoa</taxon>
        <taxon>Arthropoda</taxon>
        <taxon>Crustacea</taxon>
        <taxon>Multicrustacea</taxon>
        <taxon>Hexanauplia</taxon>
        <taxon>Copepoda</taxon>
        <taxon>Siphonostomatoida</taxon>
        <taxon>Caligidae</taxon>
        <taxon>Lepeophtheirus</taxon>
    </lineage>
</organism>
<dbReference type="Pfam" id="PF02984">
    <property type="entry name" value="Cyclin_C"/>
    <property type="match status" value="1"/>
</dbReference>
<dbReference type="EMBL" id="HACA01024333">
    <property type="protein sequence ID" value="CDW41694.1"/>
    <property type="molecule type" value="Transcribed_RNA"/>
</dbReference>
<dbReference type="InterPro" id="IPR004367">
    <property type="entry name" value="Cyclin_C-dom"/>
</dbReference>
<feature type="domain" description="Cyclin C-terminal" evidence="5">
    <location>
        <begin position="170"/>
        <end position="295"/>
    </location>
</feature>
<sequence length="471" mass="54798">MSREAGTSSGQMLSSKKFGSIKLDISNSVLPLEKLGNRVSSRDGLAQELETACRNSGCDLIQLAGKLLRLPQVAMATGCVLLQRFYYAKSIVYYPFDIVAMACLVLASKIEESPRRIRDIINVFTHIKQVRNSQPIVPVSLDQNYVNLKNQVIKAERRVLKELGFCVHVKHPHKIIVMYLKWLELDTNKELLQMSWNFMNDSLRTDIFVRYPPECVATACIYLSARKLKVPLPKNPAWFDCLGVEEDDIKDCCYRMICLYNRKKPNQLELEKMLDVLRKKVDKNRQLSREQSCSNSRQVSENPTPSDSPQAANILGPVNSSATTTTNDADDKTMSQNNHLKDENYRYNTSKDVRRSSRTPEKKKKRKDRSESRSSSYDDSRRRKKSKKYRRKSMSRSPSESVPRKKSKKTHKDKFSYSRSRSRSKERSRHRYNYHRLISLFEYKAPMVYLEWMIQLVSDQVMCFYKRIRPP</sequence>
<evidence type="ECO:0000256" key="2">
    <source>
        <dbReference type="RuleBase" id="RU000383"/>
    </source>
</evidence>
<name>A0A0K2UTV2_LEPSM</name>
<dbReference type="CDD" id="cd20533">
    <property type="entry name" value="CYCLIN_CCNL_rpt2"/>
    <property type="match status" value="1"/>
</dbReference>
<evidence type="ECO:0000259" key="4">
    <source>
        <dbReference type="SMART" id="SM00385"/>
    </source>
</evidence>
<dbReference type="OrthoDB" id="10264655at2759"/>
<dbReference type="SMART" id="SM01332">
    <property type="entry name" value="Cyclin_C"/>
    <property type="match status" value="1"/>
</dbReference>
<dbReference type="Gene3D" id="1.10.472.10">
    <property type="entry name" value="Cyclin-like"/>
    <property type="match status" value="2"/>
</dbReference>
<feature type="compositionally biased region" description="Basic and acidic residues" evidence="3">
    <location>
        <begin position="329"/>
        <end position="360"/>
    </location>
</feature>
<dbReference type="FunFam" id="1.10.472.10:FF:000031">
    <property type="entry name" value="cyclin-L1-1-like isoform X1"/>
    <property type="match status" value="1"/>
</dbReference>
<feature type="compositionally biased region" description="Polar residues" evidence="3">
    <location>
        <begin position="289"/>
        <end position="311"/>
    </location>
</feature>
<evidence type="ECO:0000313" key="6">
    <source>
        <dbReference type="EMBL" id="CDW41694.1"/>
    </source>
</evidence>
<proteinExistence type="inferred from homology"/>
<dbReference type="InterPro" id="IPR013763">
    <property type="entry name" value="Cyclin-like_dom"/>
</dbReference>
<accession>A0A0K2UTV2</accession>
<keyword evidence="1 2" id="KW-0195">Cyclin</keyword>
<comment type="similarity">
    <text evidence="2">Belongs to the cyclin family.</text>
</comment>